<keyword evidence="3" id="KW-1185">Reference proteome</keyword>
<accession>A0A1E5SZI7</accession>
<name>A0A1E5SZI7_9BACT</name>
<dbReference type="Proteomes" id="UP000095552">
    <property type="component" value="Unassembled WGS sequence"/>
</dbReference>
<keyword evidence="1" id="KW-0472">Membrane</keyword>
<evidence type="ECO:0000313" key="2">
    <source>
        <dbReference type="EMBL" id="OEK04531.1"/>
    </source>
</evidence>
<keyword evidence="1" id="KW-0812">Transmembrane</keyword>
<reference evidence="2 3" key="1">
    <citation type="submission" date="2016-08" db="EMBL/GenBank/DDBJ databases">
        <title>Draft genome of Fabibacter sp. strain SK-8.</title>
        <authorList>
            <person name="Wong S.-K."/>
            <person name="Hamasaki K."/>
            <person name="Yoshizawa S."/>
        </authorList>
    </citation>
    <scope>NUCLEOTIDE SEQUENCE [LARGE SCALE GENOMIC DNA]</scope>
    <source>
        <strain evidence="2 3">SK-8</strain>
    </source>
</reference>
<dbReference type="EMBL" id="MDGQ01000005">
    <property type="protein sequence ID" value="OEK04531.1"/>
    <property type="molecule type" value="Genomic_DNA"/>
</dbReference>
<dbReference type="AlphaFoldDB" id="A0A1E5SZI7"/>
<sequence>MNEFLIKLKLAQNFRTELKVSKSEFLKAFKASVDPGSTSLNAGPFDIFKASKNDYVGRINDNNFKIKKRRRFFDGNLDLAVATGKFFEKNDHLVIEAEISSFRSMFIGYGILIILFYLVLLVSFPFSGDDSNENRFMFPFLILHGLFMLGVPYILMRNSTKRMIRDLEKDFYYMTKDLN</sequence>
<feature type="transmembrane region" description="Helical" evidence="1">
    <location>
        <begin position="106"/>
        <end position="124"/>
    </location>
</feature>
<proteinExistence type="predicted"/>
<dbReference type="OrthoDB" id="886186at2"/>
<evidence type="ECO:0000256" key="1">
    <source>
        <dbReference type="SAM" id="Phobius"/>
    </source>
</evidence>
<gene>
    <name evidence="2" type="ORF">BFP71_13775</name>
</gene>
<organism evidence="2 3">
    <name type="scientific">Roseivirga misakiensis</name>
    <dbReference type="NCBI Taxonomy" id="1563681"/>
    <lineage>
        <taxon>Bacteria</taxon>
        <taxon>Pseudomonadati</taxon>
        <taxon>Bacteroidota</taxon>
        <taxon>Cytophagia</taxon>
        <taxon>Cytophagales</taxon>
        <taxon>Roseivirgaceae</taxon>
        <taxon>Roseivirga</taxon>
    </lineage>
</organism>
<dbReference type="RefSeq" id="WP_069836036.1">
    <property type="nucleotide sequence ID" value="NZ_MDGQ01000005.1"/>
</dbReference>
<keyword evidence="1" id="KW-1133">Transmembrane helix</keyword>
<protein>
    <submittedName>
        <fullName evidence="2">Uncharacterized protein</fullName>
    </submittedName>
</protein>
<feature type="transmembrane region" description="Helical" evidence="1">
    <location>
        <begin position="136"/>
        <end position="155"/>
    </location>
</feature>
<evidence type="ECO:0000313" key="3">
    <source>
        <dbReference type="Proteomes" id="UP000095552"/>
    </source>
</evidence>
<comment type="caution">
    <text evidence="2">The sequence shown here is derived from an EMBL/GenBank/DDBJ whole genome shotgun (WGS) entry which is preliminary data.</text>
</comment>